<dbReference type="Pfam" id="PF03168">
    <property type="entry name" value="LEA_2"/>
    <property type="match status" value="1"/>
</dbReference>
<accession>A0A6A1W3M1</accession>
<feature type="domain" description="Late embryogenesis abundant protein LEA-2 subgroup" evidence="7">
    <location>
        <begin position="127"/>
        <end position="227"/>
    </location>
</feature>
<keyword evidence="3 6" id="KW-1133">Transmembrane helix</keyword>
<gene>
    <name evidence="8" type="ORF">CJ030_MR3G009454</name>
</gene>
<evidence type="ECO:0000313" key="8">
    <source>
        <dbReference type="EMBL" id="KAB1219812.1"/>
    </source>
</evidence>
<comment type="caution">
    <text evidence="8">The sequence shown here is derived from an EMBL/GenBank/DDBJ whole genome shotgun (WGS) entry which is preliminary data.</text>
</comment>
<sequence>MTDRVYPSSKPTATNGTTTAAANTATKPTANGKPPLRQPYRQPPQYHHRRRRSRRSICCRCCFWTILLLLLLALLVGIAGAVLYALYHPQRPQFSVSSLRISTLNVTTSADSSSSHLTSLLNVTLFSKNPNSHITFFYDPFTLSCLSSSSVEIANGTIPAFFSDTKNETTFRTILRESRDLDTDSVTSLRSDLKRKGGVPMEIQMDTKVKVKLGGLKTKKVGIRVKCDGINGVAPKSKSPSVASVSGSKCKVDLRIKIWKWTF</sequence>
<dbReference type="AlphaFoldDB" id="A0A6A1W3M1"/>
<evidence type="ECO:0000256" key="5">
    <source>
        <dbReference type="SAM" id="MobiDB-lite"/>
    </source>
</evidence>
<evidence type="ECO:0000256" key="6">
    <source>
        <dbReference type="SAM" id="Phobius"/>
    </source>
</evidence>
<comment type="subcellular location">
    <subcellularLocation>
        <location evidence="1">Membrane</location>
        <topology evidence="1">Single-pass membrane protein</topology>
    </subcellularLocation>
</comment>
<feature type="transmembrane region" description="Helical" evidence="6">
    <location>
        <begin position="57"/>
        <end position="87"/>
    </location>
</feature>
<evidence type="ECO:0000259" key="7">
    <source>
        <dbReference type="Pfam" id="PF03168"/>
    </source>
</evidence>
<keyword evidence="2 6" id="KW-0812">Transmembrane</keyword>
<dbReference type="PANTHER" id="PTHR31234:SF6">
    <property type="entry name" value="LATE EMBRYOGENESIS ABUNDANT PROTEIN LEA-2 SUBGROUP DOMAIN-CONTAINING PROTEIN"/>
    <property type="match status" value="1"/>
</dbReference>
<dbReference type="PANTHER" id="PTHR31234">
    <property type="entry name" value="LATE EMBRYOGENESIS ABUNDANT (LEA) HYDROXYPROLINE-RICH GLYCOPROTEIN FAMILY"/>
    <property type="match status" value="1"/>
</dbReference>
<dbReference type="InterPro" id="IPR004864">
    <property type="entry name" value="LEA_2"/>
</dbReference>
<evidence type="ECO:0000256" key="1">
    <source>
        <dbReference type="ARBA" id="ARBA00004167"/>
    </source>
</evidence>
<proteinExistence type="predicted"/>
<organism evidence="8 9">
    <name type="scientific">Morella rubra</name>
    <name type="common">Chinese bayberry</name>
    <dbReference type="NCBI Taxonomy" id="262757"/>
    <lineage>
        <taxon>Eukaryota</taxon>
        <taxon>Viridiplantae</taxon>
        <taxon>Streptophyta</taxon>
        <taxon>Embryophyta</taxon>
        <taxon>Tracheophyta</taxon>
        <taxon>Spermatophyta</taxon>
        <taxon>Magnoliopsida</taxon>
        <taxon>eudicotyledons</taxon>
        <taxon>Gunneridae</taxon>
        <taxon>Pentapetalae</taxon>
        <taxon>rosids</taxon>
        <taxon>fabids</taxon>
        <taxon>Fagales</taxon>
        <taxon>Myricaceae</taxon>
        <taxon>Morella</taxon>
    </lineage>
</organism>
<dbReference type="Proteomes" id="UP000516437">
    <property type="component" value="Chromosome 3"/>
</dbReference>
<evidence type="ECO:0000256" key="2">
    <source>
        <dbReference type="ARBA" id="ARBA00022692"/>
    </source>
</evidence>
<name>A0A6A1W3M1_9ROSI</name>
<dbReference type="OrthoDB" id="777167at2759"/>
<feature type="region of interest" description="Disordered" evidence="5">
    <location>
        <begin position="1"/>
        <end position="48"/>
    </location>
</feature>
<reference evidence="8 9" key="1">
    <citation type="journal article" date="2019" name="Plant Biotechnol. J.">
        <title>The red bayberry genome and genetic basis of sex determination.</title>
        <authorList>
            <person name="Jia H.M."/>
            <person name="Jia H.J."/>
            <person name="Cai Q.L."/>
            <person name="Wang Y."/>
            <person name="Zhao H.B."/>
            <person name="Yang W.F."/>
            <person name="Wang G.Y."/>
            <person name="Li Y.H."/>
            <person name="Zhan D.L."/>
            <person name="Shen Y.T."/>
            <person name="Niu Q.F."/>
            <person name="Chang L."/>
            <person name="Qiu J."/>
            <person name="Zhao L."/>
            <person name="Xie H.B."/>
            <person name="Fu W.Y."/>
            <person name="Jin J."/>
            <person name="Li X.W."/>
            <person name="Jiao Y."/>
            <person name="Zhou C.C."/>
            <person name="Tu T."/>
            <person name="Chai C.Y."/>
            <person name="Gao J.L."/>
            <person name="Fan L.J."/>
            <person name="van de Weg E."/>
            <person name="Wang J.Y."/>
            <person name="Gao Z.S."/>
        </authorList>
    </citation>
    <scope>NUCLEOTIDE SEQUENCE [LARGE SCALE GENOMIC DNA]</scope>
    <source>
        <tissue evidence="8">Leaves</tissue>
    </source>
</reference>
<dbReference type="EMBL" id="RXIC02000021">
    <property type="protein sequence ID" value="KAB1219812.1"/>
    <property type="molecule type" value="Genomic_DNA"/>
</dbReference>
<keyword evidence="9" id="KW-1185">Reference proteome</keyword>
<keyword evidence="4 6" id="KW-0472">Membrane</keyword>
<protein>
    <submittedName>
        <fullName evidence="8">Protein YLS9</fullName>
    </submittedName>
</protein>
<evidence type="ECO:0000256" key="4">
    <source>
        <dbReference type="ARBA" id="ARBA00023136"/>
    </source>
</evidence>
<evidence type="ECO:0000313" key="9">
    <source>
        <dbReference type="Proteomes" id="UP000516437"/>
    </source>
</evidence>
<dbReference type="InterPro" id="IPR044839">
    <property type="entry name" value="NDR1-like"/>
</dbReference>
<evidence type="ECO:0000256" key="3">
    <source>
        <dbReference type="ARBA" id="ARBA00022989"/>
    </source>
</evidence>
<feature type="compositionally biased region" description="Low complexity" evidence="5">
    <location>
        <begin position="10"/>
        <end position="45"/>
    </location>
</feature>
<dbReference type="GO" id="GO:0098542">
    <property type="term" value="P:defense response to other organism"/>
    <property type="evidence" value="ECO:0007669"/>
    <property type="project" value="InterPro"/>
</dbReference>
<dbReference type="GO" id="GO:0005886">
    <property type="term" value="C:plasma membrane"/>
    <property type="evidence" value="ECO:0007669"/>
    <property type="project" value="TreeGrafter"/>
</dbReference>